<proteinExistence type="predicted"/>
<dbReference type="InterPro" id="IPR001611">
    <property type="entry name" value="Leu-rich_rpt"/>
</dbReference>
<dbReference type="InterPro" id="IPR050836">
    <property type="entry name" value="SDS22/Internalin_LRR"/>
</dbReference>
<dbReference type="SUPFAM" id="SSF52058">
    <property type="entry name" value="L domain-like"/>
    <property type="match status" value="1"/>
</dbReference>
<gene>
    <name evidence="5" type="ORF">MNOR_LOCUS4113</name>
</gene>
<dbReference type="SMART" id="SM00332">
    <property type="entry name" value="PP2Cc"/>
    <property type="match status" value="1"/>
</dbReference>
<dbReference type="Pfam" id="PF13855">
    <property type="entry name" value="LRR_8"/>
    <property type="match status" value="1"/>
</dbReference>
<reference evidence="5 6" key="1">
    <citation type="submission" date="2024-05" db="EMBL/GenBank/DDBJ databases">
        <authorList>
            <person name="Wallberg A."/>
        </authorList>
    </citation>
    <scope>NUCLEOTIDE SEQUENCE [LARGE SCALE GENOMIC DNA]</scope>
</reference>
<feature type="compositionally biased region" description="Polar residues" evidence="3">
    <location>
        <begin position="769"/>
        <end position="780"/>
    </location>
</feature>
<name>A0AAV2PUV4_MEGNR</name>
<feature type="compositionally biased region" description="Basic and acidic residues" evidence="3">
    <location>
        <begin position="556"/>
        <end position="565"/>
    </location>
</feature>
<evidence type="ECO:0000256" key="3">
    <source>
        <dbReference type="SAM" id="MobiDB-lite"/>
    </source>
</evidence>
<dbReference type="Gene3D" id="3.60.40.10">
    <property type="entry name" value="PPM-type phosphatase domain"/>
    <property type="match status" value="1"/>
</dbReference>
<feature type="compositionally biased region" description="Low complexity" evidence="3">
    <location>
        <begin position="679"/>
        <end position="691"/>
    </location>
</feature>
<feature type="region of interest" description="Disordered" evidence="3">
    <location>
        <begin position="746"/>
        <end position="787"/>
    </location>
</feature>
<sequence length="956" mass="105965">MKPSSTFSKEEPPHSFVEVLLLHHNRLTALPQHLFTVLNRLKVLNVSSNQLTTLPGVLPTVTVNNNVQDRQIYSIPSTKNNSVSVVTPPSLQELYAANNRLRDLTPLQHCRALKVLHAPYNRINTLVDRLIWSWEHLEELVLSGNHLPSIPTGISRLCKLRVLKVHSNPLTTLPRLSHLSALKIVDASHCQLGRLGLEDLVSPGLLALDISANSTLSLDQQQFSKCKSQRSVSVVDTTSQAGRRLPFNKPKAPDPPGQSQRQGERNTSEGNDEQKSIWNMGFAESIGRDNKLPLGQLRIPCVGESSTTGLAVLADGGKDKTAVNNILPRLPTLLKEEKAAAHTKDQALKYALLTALRNLRSQGTPVPTSVMAAHLESSTGKSANSDDITLRLCCYGDIKACVTTQDKPIVISSKRPKTTQIPAVPECSSGNKCEVLRATAITLPDPNTSTLHLHPGYHQALVIASDSIWDVLSMDEVSSACEEKQDPGLAAKCILDLAQAYGSQKPLSVLVVRLTAPNNQPSIKQTALPVKSSRHLSSRDNKLMTDSNSSSSSESWENKNFSEREKRHRQRWKASSSGKSWSQKKEEIYYSDVNSARRSAKNYISDIRPGSVFDLRDLDRYPPSGQSQSDDNSENGSDRGISSHKLKHLREPNIPTRPKVLHHHSLEDLYSKPIKRSQKSSSSVTSSQTSRKSSDHYNRKVTSGQVTRPVITYYHYPTPDPSQRDNLHEHLTNHLLAMGSERVLAPPAGFADSDTDSGSDSGLSGVSGQRHSTSPDSPSGDSVPEHVTEEQFRSWEYLLARNAKLLYMRELDTLAKNGEISHLPTASAPDLVMAAKEETDNEISSVGHFQRNNIRKSRLSSGTLKLIQSKINATTSKFNTLRSFNSGHKNASSPFKRFGSLQNLKYYQENRPHPTVHHPLMQDRDLTAEMQERPTLNSLELETRMHHYWHTGVTNF</sequence>
<organism evidence="5 6">
    <name type="scientific">Meganyctiphanes norvegica</name>
    <name type="common">Northern krill</name>
    <name type="synonym">Thysanopoda norvegica</name>
    <dbReference type="NCBI Taxonomy" id="48144"/>
    <lineage>
        <taxon>Eukaryota</taxon>
        <taxon>Metazoa</taxon>
        <taxon>Ecdysozoa</taxon>
        <taxon>Arthropoda</taxon>
        <taxon>Crustacea</taxon>
        <taxon>Multicrustacea</taxon>
        <taxon>Malacostraca</taxon>
        <taxon>Eumalacostraca</taxon>
        <taxon>Eucarida</taxon>
        <taxon>Euphausiacea</taxon>
        <taxon>Euphausiidae</taxon>
        <taxon>Meganyctiphanes</taxon>
    </lineage>
</organism>
<protein>
    <recommendedName>
        <fullName evidence="4">PPM-type phosphatase domain-containing protein</fullName>
    </recommendedName>
</protein>
<keyword evidence="1" id="KW-0433">Leucine-rich repeat</keyword>
<dbReference type="PANTHER" id="PTHR46652">
    <property type="entry name" value="LEUCINE-RICH REPEAT AND IQ DOMAIN-CONTAINING PROTEIN 1-RELATED"/>
    <property type="match status" value="1"/>
</dbReference>
<feature type="compositionally biased region" description="Low complexity" evidence="3">
    <location>
        <begin position="756"/>
        <end position="768"/>
    </location>
</feature>
<dbReference type="SUPFAM" id="SSF81606">
    <property type="entry name" value="PP2C-like"/>
    <property type="match status" value="1"/>
</dbReference>
<feature type="region of interest" description="Disordered" evidence="3">
    <location>
        <begin position="234"/>
        <end position="276"/>
    </location>
</feature>
<dbReference type="InterPro" id="IPR003591">
    <property type="entry name" value="Leu-rich_rpt_typical-subtyp"/>
</dbReference>
<dbReference type="InterPro" id="IPR001932">
    <property type="entry name" value="PPM-type_phosphatase-like_dom"/>
</dbReference>
<feature type="region of interest" description="Disordered" evidence="3">
    <location>
        <begin position="614"/>
        <end position="706"/>
    </location>
</feature>
<dbReference type="PANTHER" id="PTHR46652:SF3">
    <property type="entry name" value="LEUCINE-RICH REPEAT-CONTAINING PROTEIN 9"/>
    <property type="match status" value="1"/>
</dbReference>
<accession>A0AAV2PUV4</accession>
<dbReference type="SMART" id="SM00364">
    <property type="entry name" value="LRR_BAC"/>
    <property type="match status" value="4"/>
</dbReference>
<dbReference type="Proteomes" id="UP001497623">
    <property type="component" value="Unassembled WGS sequence"/>
</dbReference>
<dbReference type="Pfam" id="PF00481">
    <property type="entry name" value="PP2C"/>
    <property type="match status" value="1"/>
</dbReference>
<dbReference type="InterPro" id="IPR036457">
    <property type="entry name" value="PPM-type-like_dom_sf"/>
</dbReference>
<dbReference type="AlphaFoldDB" id="A0AAV2PUV4"/>
<evidence type="ECO:0000256" key="1">
    <source>
        <dbReference type="ARBA" id="ARBA00022614"/>
    </source>
</evidence>
<keyword evidence="6" id="KW-1185">Reference proteome</keyword>
<feature type="compositionally biased region" description="Basic and acidic residues" evidence="3">
    <location>
        <begin position="262"/>
        <end position="275"/>
    </location>
</feature>
<evidence type="ECO:0000259" key="4">
    <source>
        <dbReference type="PROSITE" id="PS51746"/>
    </source>
</evidence>
<keyword evidence="2" id="KW-0677">Repeat</keyword>
<dbReference type="EMBL" id="CAXKWB010001492">
    <property type="protein sequence ID" value="CAL4064464.1"/>
    <property type="molecule type" value="Genomic_DNA"/>
</dbReference>
<dbReference type="PROSITE" id="PS51746">
    <property type="entry name" value="PPM_2"/>
    <property type="match status" value="1"/>
</dbReference>
<dbReference type="InterPro" id="IPR032675">
    <property type="entry name" value="LRR_dom_sf"/>
</dbReference>
<evidence type="ECO:0000313" key="5">
    <source>
        <dbReference type="EMBL" id="CAL4064464.1"/>
    </source>
</evidence>
<evidence type="ECO:0000256" key="2">
    <source>
        <dbReference type="ARBA" id="ARBA00022737"/>
    </source>
</evidence>
<feature type="domain" description="PPM-type phosphatase" evidence="4">
    <location>
        <begin position="279"/>
        <end position="514"/>
    </location>
</feature>
<comment type="caution">
    <text evidence="5">The sequence shown here is derived from an EMBL/GenBank/DDBJ whole genome shotgun (WGS) entry which is preliminary data.</text>
</comment>
<feature type="region of interest" description="Disordered" evidence="3">
    <location>
        <begin position="523"/>
        <end position="578"/>
    </location>
</feature>
<dbReference type="Gene3D" id="3.80.10.10">
    <property type="entry name" value="Ribonuclease Inhibitor"/>
    <property type="match status" value="2"/>
</dbReference>
<dbReference type="SMART" id="SM00369">
    <property type="entry name" value="LRR_TYP"/>
    <property type="match status" value="4"/>
</dbReference>
<dbReference type="PROSITE" id="PS51450">
    <property type="entry name" value="LRR"/>
    <property type="match status" value="4"/>
</dbReference>
<evidence type="ECO:0000313" key="6">
    <source>
        <dbReference type="Proteomes" id="UP001497623"/>
    </source>
</evidence>